<evidence type="ECO:0000256" key="1">
    <source>
        <dbReference type="ARBA" id="ARBA00023015"/>
    </source>
</evidence>
<accession>A0A251Y9G2</accession>
<keyword evidence="2" id="KW-0238">DNA-binding</keyword>
<dbReference type="PANTHER" id="PTHR30146:SF109">
    <property type="entry name" value="HTH-TYPE TRANSCRIPTIONAL REGULATOR GALS"/>
    <property type="match status" value="1"/>
</dbReference>
<dbReference type="GO" id="GO:0000976">
    <property type="term" value="F:transcription cis-regulatory region binding"/>
    <property type="evidence" value="ECO:0007669"/>
    <property type="project" value="TreeGrafter"/>
</dbReference>
<dbReference type="EMBL" id="MDJW01000008">
    <property type="protein sequence ID" value="OUE20905.1"/>
    <property type="molecule type" value="Genomic_DNA"/>
</dbReference>
<comment type="caution">
    <text evidence="5">The sequence shown here is derived from an EMBL/GenBank/DDBJ whole genome shotgun (WGS) entry which is preliminary data.</text>
</comment>
<dbReference type="AlphaFoldDB" id="A0A251Y9G2"/>
<feature type="domain" description="HTH lacI-type" evidence="4">
    <location>
        <begin position="19"/>
        <end position="73"/>
    </location>
</feature>
<dbReference type="Pfam" id="PF13377">
    <property type="entry name" value="Peripla_BP_3"/>
    <property type="match status" value="1"/>
</dbReference>
<dbReference type="PROSITE" id="PS50932">
    <property type="entry name" value="HTH_LACI_2"/>
    <property type="match status" value="1"/>
</dbReference>
<evidence type="ECO:0000256" key="3">
    <source>
        <dbReference type="ARBA" id="ARBA00023163"/>
    </source>
</evidence>
<keyword evidence="1" id="KW-0805">Transcription regulation</keyword>
<evidence type="ECO:0000313" key="6">
    <source>
        <dbReference type="Proteomes" id="UP000194837"/>
    </source>
</evidence>
<dbReference type="CDD" id="cd01392">
    <property type="entry name" value="HTH_LacI"/>
    <property type="match status" value="1"/>
</dbReference>
<dbReference type="Proteomes" id="UP000194837">
    <property type="component" value="Unassembled WGS sequence"/>
</dbReference>
<dbReference type="PRINTS" id="PR00036">
    <property type="entry name" value="HTHLACI"/>
</dbReference>
<keyword evidence="3" id="KW-0804">Transcription</keyword>
<reference evidence="5 6" key="1">
    <citation type="submission" date="2016-08" db="EMBL/GenBank/DDBJ databases">
        <title>Genome sequence of Clavibacter michiganensis spp strain CFBP7494.</title>
        <authorList>
            <person name="Thapa S.P."/>
            <person name="Coaker G."/>
            <person name="Jacques M.-A."/>
        </authorList>
    </citation>
    <scope>NUCLEOTIDE SEQUENCE [LARGE SCALE GENOMIC DNA]</scope>
    <source>
        <strain evidence="5">CFBP7494</strain>
    </source>
</reference>
<dbReference type="InterPro" id="IPR000843">
    <property type="entry name" value="HTH_LacI"/>
</dbReference>
<name>A0A251Y9G2_9MICO</name>
<dbReference type="InterPro" id="IPR028082">
    <property type="entry name" value="Peripla_BP_I"/>
</dbReference>
<evidence type="ECO:0000259" key="4">
    <source>
        <dbReference type="PROSITE" id="PS50932"/>
    </source>
</evidence>
<dbReference type="SUPFAM" id="SSF47413">
    <property type="entry name" value="lambda repressor-like DNA-binding domains"/>
    <property type="match status" value="1"/>
</dbReference>
<dbReference type="Gene3D" id="1.10.260.40">
    <property type="entry name" value="lambda repressor-like DNA-binding domains"/>
    <property type="match status" value="1"/>
</dbReference>
<dbReference type="PROSITE" id="PS00356">
    <property type="entry name" value="HTH_LACI_1"/>
    <property type="match status" value="1"/>
</dbReference>
<gene>
    <name evidence="5" type="primary">lacI_3</name>
    <name evidence="5" type="ORF">BFL34_01723</name>
</gene>
<dbReference type="InterPro" id="IPR010982">
    <property type="entry name" value="Lambda_DNA-bd_dom_sf"/>
</dbReference>
<dbReference type="Pfam" id="PF00356">
    <property type="entry name" value="LacI"/>
    <property type="match status" value="1"/>
</dbReference>
<dbReference type="GO" id="GO:0003700">
    <property type="term" value="F:DNA-binding transcription factor activity"/>
    <property type="evidence" value="ECO:0007669"/>
    <property type="project" value="TreeGrafter"/>
</dbReference>
<protein>
    <submittedName>
        <fullName evidence="5">Lactose operon repressor</fullName>
    </submittedName>
</protein>
<proteinExistence type="predicted"/>
<organism evidence="5 6">
    <name type="scientific">Clavibacter michiganensis</name>
    <dbReference type="NCBI Taxonomy" id="28447"/>
    <lineage>
        <taxon>Bacteria</taxon>
        <taxon>Bacillati</taxon>
        <taxon>Actinomycetota</taxon>
        <taxon>Actinomycetes</taxon>
        <taxon>Micrococcales</taxon>
        <taxon>Microbacteriaceae</taxon>
        <taxon>Clavibacter</taxon>
    </lineage>
</organism>
<sequence>MTTAGRPAAAATPAALRRPSLADVASLAGVSKQTVSRVVNGSAAVRPETRARVATVIQDLGYRPDPAARALATGGRESVGIVTLGRPASENAAIRNALRSAASAAGVRTVVAGSEGERRDDVERAFADLAVERPGVIVVIGSSPWSRAAAELVAPGTPLVHADDAPADPAADPQRTAARIATEHLLAAGHTRVGHVAGPACSGTARRRAAGWRDAMRAADLPVFAIAEGSWSERTGYDATRRLLSRCAVTAVLAASDATAVGALHAARDAGEAAPDGISVVGMGDSGMSAHCAPPLTTVRLDLAALGRSLFDRARDGTSATHVACALVVRDSVRHHPSTRTAP</sequence>
<dbReference type="Gene3D" id="3.40.50.2300">
    <property type="match status" value="2"/>
</dbReference>
<evidence type="ECO:0000256" key="2">
    <source>
        <dbReference type="ARBA" id="ARBA00023125"/>
    </source>
</evidence>
<dbReference type="SUPFAM" id="SSF53822">
    <property type="entry name" value="Periplasmic binding protein-like I"/>
    <property type="match status" value="1"/>
</dbReference>
<dbReference type="RefSeq" id="WP_086521452.1">
    <property type="nucleotide sequence ID" value="NZ_MDJW01000008.1"/>
</dbReference>
<evidence type="ECO:0000313" key="5">
    <source>
        <dbReference type="EMBL" id="OUE20905.1"/>
    </source>
</evidence>
<dbReference type="SMART" id="SM00354">
    <property type="entry name" value="HTH_LACI"/>
    <property type="match status" value="1"/>
</dbReference>
<dbReference type="InterPro" id="IPR046335">
    <property type="entry name" value="LacI/GalR-like_sensor"/>
</dbReference>
<dbReference type="PANTHER" id="PTHR30146">
    <property type="entry name" value="LACI-RELATED TRANSCRIPTIONAL REPRESSOR"/>
    <property type="match status" value="1"/>
</dbReference>